<evidence type="ECO:0000256" key="1">
    <source>
        <dbReference type="ARBA" id="ARBA00006484"/>
    </source>
</evidence>
<dbReference type="Pfam" id="PF13561">
    <property type="entry name" value="adh_short_C2"/>
    <property type="match status" value="1"/>
</dbReference>
<keyword evidence="3" id="KW-1185">Reference proteome</keyword>
<accession>A0ABU3QPC8</accession>
<proteinExistence type="inferred from homology"/>
<comment type="similarity">
    <text evidence="1">Belongs to the short-chain dehydrogenases/reductases (SDR) family.</text>
</comment>
<dbReference type="Proteomes" id="UP001250181">
    <property type="component" value="Unassembled WGS sequence"/>
</dbReference>
<dbReference type="CDD" id="cd05233">
    <property type="entry name" value="SDR_c"/>
    <property type="match status" value="1"/>
</dbReference>
<dbReference type="PRINTS" id="PR00080">
    <property type="entry name" value="SDRFAMILY"/>
</dbReference>
<dbReference type="InterPro" id="IPR002347">
    <property type="entry name" value="SDR_fam"/>
</dbReference>
<organism evidence="2 3">
    <name type="scientific">Streptomyces tamarix</name>
    <dbReference type="NCBI Taxonomy" id="3078565"/>
    <lineage>
        <taxon>Bacteria</taxon>
        <taxon>Bacillati</taxon>
        <taxon>Actinomycetota</taxon>
        <taxon>Actinomycetes</taxon>
        <taxon>Kitasatosporales</taxon>
        <taxon>Streptomycetaceae</taxon>
        <taxon>Streptomyces</taxon>
    </lineage>
</organism>
<evidence type="ECO:0000313" key="3">
    <source>
        <dbReference type="Proteomes" id="UP001250181"/>
    </source>
</evidence>
<dbReference type="PRINTS" id="PR00081">
    <property type="entry name" value="GDHRDH"/>
</dbReference>
<dbReference type="PANTHER" id="PTHR42879">
    <property type="entry name" value="3-OXOACYL-(ACYL-CARRIER-PROTEIN) REDUCTASE"/>
    <property type="match status" value="1"/>
</dbReference>
<sequence>MSAHFPHRISDSTALRHRLEGKVALVTGASSGIGEAAAKALAAQGAAVVLAARRRADLDRVAGQITAAGGTAAVVRADVTVDEDVAAAVRTAEERFGGLDIAFNNAGSLGTPGLIAEQKPETWAEDVGKVLTSVFLSMRHEIPALQRRGGGVIVNNASQLGVVGFGAGISSYVAGKHGVVGLTKAAALEYAGQNIRVNALALASVDTPMYRSTVGGSQEKADMFAALHPLGRVATPEEAASAVVYLAGDEAGFFTGSVLVMDGGWTAQ</sequence>
<dbReference type="SUPFAM" id="SSF51735">
    <property type="entry name" value="NAD(P)-binding Rossmann-fold domains"/>
    <property type="match status" value="1"/>
</dbReference>
<evidence type="ECO:0000313" key="2">
    <source>
        <dbReference type="EMBL" id="MDT9684615.1"/>
    </source>
</evidence>
<dbReference type="InterPro" id="IPR050259">
    <property type="entry name" value="SDR"/>
</dbReference>
<comment type="caution">
    <text evidence="2">The sequence shown here is derived from an EMBL/GenBank/DDBJ whole genome shotgun (WGS) entry which is preliminary data.</text>
</comment>
<name>A0ABU3QPC8_9ACTN</name>
<reference evidence="2 3" key="1">
    <citation type="submission" date="2023-09" db="EMBL/GenBank/DDBJ databases">
        <title>Streptomyces sp. nov.: A antagonism against Alternaria gaisen Producing Streptochlin, Isolated from Tamarix root soil.</title>
        <authorList>
            <person name="Chen Y."/>
        </authorList>
    </citation>
    <scope>NUCLEOTIDE SEQUENCE [LARGE SCALE GENOMIC DNA]</scope>
    <source>
        <strain evidence="2 3">TRM76323</strain>
    </source>
</reference>
<dbReference type="InterPro" id="IPR036291">
    <property type="entry name" value="NAD(P)-bd_dom_sf"/>
</dbReference>
<protein>
    <submittedName>
        <fullName evidence="2">SDR family oxidoreductase</fullName>
    </submittedName>
</protein>
<dbReference type="EMBL" id="JAWCTQ010000029">
    <property type="protein sequence ID" value="MDT9684615.1"/>
    <property type="molecule type" value="Genomic_DNA"/>
</dbReference>
<dbReference type="Gene3D" id="3.40.50.720">
    <property type="entry name" value="NAD(P)-binding Rossmann-like Domain"/>
    <property type="match status" value="1"/>
</dbReference>
<gene>
    <name evidence="2" type="ORF">RND61_21515</name>
</gene>
<dbReference type="PANTHER" id="PTHR42879:SF2">
    <property type="entry name" value="3-OXOACYL-[ACYL-CARRIER-PROTEIN] REDUCTASE FABG"/>
    <property type="match status" value="1"/>
</dbReference>
<dbReference type="RefSeq" id="WP_315879670.1">
    <property type="nucleotide sequence ID" value="NZ_JAWCTQ010000029.1"/>
</dbReference>